<dbReference type="HOGENOM" id="CLU_1276669_0_0_10"/>
<proteinExistence type="predicted"/>
<name>D1PHU0_9BACT</name>
<evidence type="ECO:0008006" key="3">
    <source>
        <dbReference type="Google" id="ProtNLM"/>
    </source>
</evidence>
<dbReference type="PaxDb" id="537011-PREVCOP_06810"/>
<organism evidence="1 2">
    <name type="scientific">Segatella copri DSM 18205</name>
    <dbReference type="NCBI Taxonomy" id="537011"/>
    <lineage>
        <taxon>Bacteria</taxon>
        <taxon>Pseudomonadati</taxon>
        <taxon>Bacteroidota</taxon>
        <taxon>Bacteroidia</taxon>
        <taxon>Bacteroidales</taxon>
        <taxon>Prevotellaceae</taxon>
        <taxon>Segatella</taxon>
    </lineage>
</organism>
<keyword evidence="2" id="KW-1185">Reference proteome</keyword>
<comment type="caution">
    <text evidence="1">The sequence shown here is derived from an EMBL/GenBank/DDBJ whole genome shotgun (WGS) entry which is preliminary data.</text>
</comment>
<dbReference type="AlphaFoldDB" id="D1PHU0"/>
<evidence type="ECO:0000313" key="1">
    <source>
        <dbReference type="EMBL" id="EFB33739.1"/>
    </source>
</evidence>
<gene>
    <name evidence="1" type="ORF">PREVCOP_06810</name>
</gene>
<dbReference type="Proteomes" id="UP000004477">
    <property type="component" value="Unassembled WGS sequence"/>
</dbReference>
<dbReference type="STRING" id="537011.PREVCOP_06810"/>
<dbReference type="EMBL" id="ACBX02000060">
    <property type="protein sequence ID" value="EFB33739.1"/>
    <property type="molecule type" value="Genomic_DNA"/>
</dbReference>
<sequence>MLVTNLEVYRFLKEHRCPLNIEHWALSYPDRYKVNKDNEKKYEFCVFGRPNPFFIRMLDKYASLHDDFTYIMNNGDIENRQYIDHRGNIVAKDTGRSSYLDMISKTKISCYTTPGIDEAKKESSCFNQVTPRLFEMLCNGCMVIGHYPDSDDTLWYNLKSIVPEVDSYEDFEKVLDDLRAKSFDYEKVSSFIKKHYTSARAKELMSILNKYNISIN</sequence>
<protein>
    <recommendedName>
        <fullName evidence="3">Glycosyltransferase family 1 protein</fullName>
    </recommendedName>
</protein>
<accession>D1PHU0</accession>
<reference evidence="1" key="1">
    <citation type="submission" date="2009-11" db="EMBL/GenBank/DDBJ databases">
        <authorList>
            <person name="Weinstock G."/>
            <person name="Sodergren E."/>
            <person name="Clifton S."/>
            <person name="Fulton L."/>
            <person name="Fulton B."/>
            <person name="Courtney L."/>
            <person name="Fronick C."/>
            <person name="Harrison M."/>
            <person name="Strong C."/>
            <person name="Farmer C."/>
            <person name="Delahaunty K."/>
            <person name="Markovic C."/>
            <person name="Hall O."/>
            <person name="Minx P."/>
            <person name="Tomlinson C."/>
            <person name="Mitreva M."/>
            <person name="Nelson J."/>
            <person name="Hou S."/>
            <person name="Wollam A."/>
            <person name="Pepin K.H."/>
            <person name="Johnson M."/>
            <person name="Bhonagiri V."/>
            <person name="Nash W.E."/>
            <person name="Warren W."/>
            <person name="Chinwalla A."/>
            <person name="Mardis E.R."/>
            <person name="Wilson R.K."/>
        </authorList>
    </citation>
    <scope>NUCLEOTIDE SEQUENCE [LARGE SCALE GENOMIC DNA]</scope>
    <source>
        <strain evidence="1">DSM 18205</strain>
    </source>
</reference>
<evidence type="ECO:0000313" key="2">
    <source>
        <dbReference type="Proteomes" id="UP000004477"/>
    </source>
</evidence>